<comment type="subcellular location">
    <subcellularLocation>
        <location evidence="1">Membrane</location>
        <topology evidence="1">Multi-pass membrane protein</topology>
    </subcellularLocation>
</comment>
<dbReference type="InterPro" id="IPR004324">
    <property type="entry name" value="FBT"/>
</dbReference>
<keyword evidence="4 8" id="KW-0812">Transmembrane</keyword>
<proteinExistence type="inferred from homology"/>
<keyword evidence="5 8" id="KW-1133">Transmembrane helix</keyword>
<dbReference type="Gene3D" id="1.20.1250.20">
    <property type="entry name" value="MFS general substrate transporter like domains"/>
    <property type="match status" value="1"/>
</dbReference>
<reference evidence="9" key="1">
    <citation type="submission" date="2022-06" db="EMBL/GenBank/DDBJ databases">
        <title>Uncovering the hologenomic basis of an extraordinary plant invasion.</title>
        <authorList>
            <person name="Bieker V.C."/>
            <person name="Martin M.D."/>
            <person name="Gilbert T."/>
            <person name="Hodgins K."/>
            <person name="Battlay P."/>
            <person name="Petersen B."/>
            <person name="Wilson J."/>
        </authorList>
    </citation>
    <scope>NUCLEOTIDE SEQUENCE</scope>
    <source>
        <strain evidence="9">AA19_3_7</strain>
        <tissue evidence="9">Leaf</tissue>
    </source>
</reference>
<dbReference type="NCBIfam" id="TIGR00788">
    <property type="entry name" value="fbt"/>
    <property type="match status" value="1"/>
</dbReference>
<evidence type="ECO:0000313" key="9">
    <source>
        <dbReference type="EMBL" id="KAI7747617.1"/>
    </source>
</evidence>
<evidence type="ECO:0000256" key="6">
    <source>
        <dbReference type="ARBA" id="ARBA00023136"/>
    </source>
</evidence>
<dbReference type="EMBL" id="JAMZMK010006717">
    <property type="protein sequence ID" value="KAI7747617.1"/>
    <property type="molecule type" value="Genomic_DNA"/>
</dbReference>
<sequence length="550" mass="60821">MASTSLFNGNPSFTFNPLFKKPAKIQTLFKPNTPIYLTSVHKPNPLKIMKKPYCRNPRTDMVDPVVFYLNKIKKKESERKDKDKDGSFSGIQDLLNLCGFGYWVQGFRCFPWLALNFHMANNLNINPSILQLVQNSANLPMVAKPLYGILSDALFIGGDHRLPYISIGVVLQILSWGSMALIPIASEALPILMTCVLLSNLGAAITEVAKDALVTEYGQKNKINGLQSYAFMALAAGGVLANCLGGFLLLKTQKPKSMFLIFASLLSFQLVLSLKTKEESFCLPRSSHHHESISSSIKKQFSDLILAIKDDRVLKSLSWVVASFSMVPVLSGSLFCYQIQILNLDPFIIGMSKVVGQVLLLAVTILYNRYFKTISFRKLIGSVQLLYACSLLLDLVLVKQINLKLGIPNNIFVVCISGIAEMINQFKILPFQVLFASLAPAGCEGSLMSFLASALCLSSICSGFLGVGMASCLGITSADYSNLPVGIVVQFLAALVPVFWIHNVPTSLPSDEKEKKTGLSKKRRKTRRVGRVVFNMVFVYRRERESEAQR</sequence>
<evidence type="ECO:0000256" key="2">
    <source>
        <dbReference type="ARBA" id="ARBA00007015"/>
    </source>
</evidence>
<evidence type="ECO:0000256" key="5">
    <source>
        <dbReference type="ARBA" id="ARBA00022989"/>
    </source>
</evidence>
<dbReference type="Proteomes" id="UP001206925">
    <property type="component" value="Unassembled WGS sequence"/>
</dbReference>
<feature type="transmembrane region" description="Helical" evidence="8">
    <location>
        <begin position="347"/>
        <end position="367"/>
    </location>
</feature>
<dbReference type="InterPro" id="IPR039309">
    <property type="entry name" value="BT1"/>
</dbReference>
<comment type="similarity">
    <text evidence="7">Belongs to the major facilitator superfamily. Phosphate:H(+) symporter (TC 2.A.1.9) family.</text>
</comment>
<keyword evidence="3" id="KW-0813">Transport</keyword>
<feature type="transmembrane region" description="Helical" evidence="8">
    <location>
        <begin position="379"/>
        <end position="398"/>
    </location>
</feature>
<organism evidence="9 10">
    <name type="scientific">Ambrosia artemisiifolia</name>
    <name type="common">Common ragweed</name>
    <dbReference type="NCBI Taxonomy" id="4212"/>
    <lineage>
        <taxon>Eukaryota</taxon>
        <taxon>Viridiplantae</taxon>
        <taxon>Streptophyta</taxon>
        <taxon>Embryophyta</taxon>
        <taxon>Tracheophyta</taxon>
        <taxon>Spermatophyta</taxon>
        <taxon>Magnoliopsida</taxon>
        <taxon>eudicotyledons</taxon>
        <taxon>Gunneridae</taxon>
        <taxon>Pentapetalae</taxon>
        <taxon>asterids</taxon>
        <taxon>campanulids</taxon>
        <taxon>Asterales</taxon>
        <taxon>Asteraceae</taxon>
        <taxon>Asteroideae</taxon>
        <taxon>Heliantheae alliance</taxon>
        <taxon>Heliantheae</taxon>
        <taxon>Ambrosia</taxon>
    </lineage>
</organism>
<feature type="transmembrane region" description="Helical" evidence="8">
    <location>
        <begin position="482"/>
        <end position="501"/>
    </location>
</feature>
<keyword evidence="10" id="KW-1185">Reference proteome</keyword>
<evidence type="ECO:0000256" key="3">
    <source>
        <dbReference type="ARBA" id="ARBA00022448"/>
    </source>
</evidence>
<evidence type="ECO:0000256" key="4">
    <source>
        <dbReference type="ARBA" id="ARBA00022692"/>
    </source>
</evidence>
<gene>
    <name evidence="9" type="ORF">M8C21_024612</name>
</gene>
<dbReference type="Pfam" id="PF03092">
    <property type="entry name" value="BT1"/>
    <property type="match status" value="1"/>
</dbReference>
<dbReference type="PANTHER" id="PTHR31585:SF12">
    <property type="entry name" value="FOLATE-BIOPTERIN TRANSPORTER 9, CHLOROPLASTIC-RELATED"/>
    <property type="match status" value="1"/>
</dbReference>
<evidence type="ECO:0000256" key="1">
    <source>
        <dbReference type="ARBA" id="ARBA00004141"/>
    </source>
</evidence>
<feature type="transmembrane region" description="Helical" evidence="8">
    <location>
        <begin position="450"/>
        <end position="476"/>
    </location>
</feature>
<name>A0AAD5CTF4_AMBAR</name>
<protein>
    <submittedName>
        <fullName evidence="9">Uncharacterized protein</fullName>
    </submittedName>
</protein>
<feature type="transmembrane region" description="Helical" evidence="8">
    <location>
        <begin position="317"/>
        <end position="341"/>
    </location>
</feature>
<dbReference type="PANTHER" id="PTHR31585">
    <property type="entry name" value="FOLATE-BIOPTERIN TRANSPORTER 1, CHLOROPLASTIC"/>
    <property type="match status" value="1"/>
</dbReference>
<dbReference type="AlphaFoldDB" id="A0AAD5CTF4"/>
<comment type="caution">
    <text evidence="9">The sequence shown here is derived from an EMBL/GenBank/DDBJ whole genome shotgun (WGS) entry which is preliminary data.</text>
</comment>
<evidence type="ECO:0000256" key="8">
    <source>
        <dbReference type="SAM" id="Phobius"/>
    </source>
</evidence>
<evidence type="ECO:0000256" key="7">
    <source>
        <dbReference type="ARBA" id="ARBA00044504"/>
    </source>
</evidence>
<evidence type="ECO:0000313" key="10">
    <source>
        <dbReference type="Proteomes" id="UP001206925"/>
    </source>
</evidence>
<keyword evidence="6 8" id="KW-0472">Membrane</keyword>
<feature type="transmembrane region" description="Helical" evidence="8">
    <location>
        <begin position="229"/>
        <end position="250"/>
    </location>
</feature>
<dbReference type="GO" id="GO:0016020">
    <property type="term" value="C:membrane"/>
    <property type="evidence" value="ECO:0007669"/>
    <property type="project" value="UniProtKB-SubCell"/>
</dbReference>
<dbReference type="SUPFAM" id="SSF103473">
    <property type="entry name" value="MFS general substrate transporter"/>
    <property type="match status" value="1"/>
</dbReference>
<accession>A0AAD5CTF4</accession>
<comment type="similarity">
    <text evidence="2">Belongs to the major facilitator superfamily. Folate-biopterin transporter (TC 2.A.71) family.</text>
</comment>
<dbReference type="InterPro" id="IPR036259">
    <property type="entry name" value="MFS_trans_sf"/>
</dbReference>